<keyword evidence="2" id="KW-0238">DNA-binding</keyword>
<organism evidence="5 6">
    <name type="scientific">Candidatus Uhrbacteria bacterium GW2011_GWA2_53_10</name>
    <dbReference type="NCBI Taxonomy" id="1618980"/>
    <lineage>
        <taxon>Bacteria</taxon>
        <taxon>Candidatus Uhriibacteriota</taxon>
    </lineage>
</organism>
<sequence>MGREETTIKKSTQNYHLIALRTFLKYLARQEVASLSPEQIELAKQPMRTVEFLEENELERLLAMPKVHAEGLVALRDAAILETLFSTGLRVSELSGLVMDQVNLTRDEFTVRGKGDKPRIVFLSDRAKNTLRSYFEKRRDTSPHLFVSHDRAKGGRKESGPLTPRSIERLIAFYAKAAGISKRITPHTMRHTFATDLLRSGADIRSVQAMLGHASITTTQIYTHVTNKQLKDIHKKFHDRQRKA</sequence>
<dbReference type="CDD" id="cd00798">
    <property type="entry name" value="INT_XerDC_C"/>
    <property type="match status" value="1"/>
</dbReference>
<dbReference type="PATRIC" id="fig|1618980.3.peg.153"/>
<evidence type="ECO:0000313" key="6">
    <source>
        <dbReference type="Proteomes" id="UP000034711"/>
    </source>
</evidence>
<dbReference type="Pfam" id="PF00589">
    <property type="entry name" value="Phage_integrase"/>
    <property type="match status" value="1"/>
</dbReference>
<dbReference type="SUPFAM" id="SSF56349">
    <property type="entry name" value="DNA breaking-rejoining enzymes"/>
    <property type="match status" value="1"/>
</dbReference>
<dbReference type="InterPro" id="IPR050090">
    <property type="entry name" value="Tyrosine_recombinase_XerCD"/>
</dbReference>
<name>A0A0G1XQ70_9BACT</name>
<dbReference type="Proteomes" id="UP000034711">
    <property type="component" value="Unassembled WGS sequence"/>
</dbReference>
<dbReference type="EMBL" id="LCRI01000006">
    <property type="protein sequence ID" value="KKW33081.1"/>
    <property type="molecule type" value="Genomic_DNA"/>
</dbReference>
<evidence type="ECO:0000256" key="1">
    <source>
        <dbReference type="ARBA" id="ARBA00008857"/>
    </source>
</evidence>
<comment type="similarity">
    <text evidence="1">Belongs to the 'phage' integrase family.</text>
</comment>
<dbReference type="InterPro" id="IPR013762">
    <property type="entry name" value="Integrase-like_cat_sf"/>
</dbReference>
<dbReference type="InterPro" id="IPR002104">
    <property type="entry name" value="Integrase_catalytic"/>
</dbReference>
<proteinExistence type="inferred from homology"/>
<accession>A0A0G1XQ70</accession>
<dbReference type="AlphaFoldDB" id="A0A0G1XQ70"/>
<keyword evidence="3" id="KW-0233">DNA recombination</keyword>
<dbReference type="InterPro" id="IPR011010">
    <property type="entry name" value="DNA_brk_join_enz"/>
</dbReference>
<dbReference type="GO" id="GO:0003677">
    <property type="term" value="F:DNA binding"/>
    <property type="evidence" value="ECO:0007669"/>
    <property type="project" value="UniProtKB-KW"/>
</dbReference>
<feature type="domain" description="Tyr recombinase" evidence="4">
    <location>
        <begin position="48"/>
        <end position="235"/>
    </location>
</feature>
<dbReference type="PROSITE" id="PS51898">
    <property type="entry name" value="TYR_RECOMBINASE"/>
    <property type="match status" value="1"/>
</dbReference>
<reference evidence="5 6" key="1">
    <citation type="journal article" date="2015" name="Nature">
        <title>rRNA introns, odd ribosomes, and small enigmatic genomes across a large radiation of phyla.</title>
        <authorList>
            <person name="Brown C.T."/>
            <person name="Hug L.A."/>
            <person name="Thomas B.C."/>
            <person name="Sharon I."/>
            <person name="Castelle C.J."/>
            <person name="Singh A."/>
            <person name="Wilkins M.J."/>
            <person name="Williams K.H."/>
            <person name="Banfield J.F."/>
        </authorList>
    </citation>
    <scope>NUCLEOTIDE SEQUENCE [LARGE SCALE GENOMIC DNA]</scope>
</reference>
<gene>
    <name evidence="5" type="ORF">UY77_C0006G0018</name>
</gene>
<evidence type="ECO:0000313" key="5">
    <source>
        <dbReference type="EMBL" id="KKW33081.1"/>
    </source>
</evidence>
<evidence type="ECO:0000259" key="4">
    <source>
        <dbReference type="PROSITE" id="PS51898"/>
    </source>
</evidence>
<dbReference type="PANTHER" id="PTHR30349">
    <property type="entry name" value="PHAGE INTEGRASE-RELATED"/>
    <property type="match status" value="1"/>
</dbReference>
<protein>
    <submittedName>
        <fullName evidence="5">Tyrosine recombinase XerC</fullName>
    </submittedName>
</protein>
<dbReference type="PANTHER" id="PTHR30349:SF41">
    <property type="entry name" value="INTEGRASE_RECOMBINASE PROTEIN MJ0367-RELATED"/>
    <property type="match status" value="1"/>
</dbReference>
<evidence type="ECO:0000256" key="3">
    <source>
        <dbReference type="ARBA" id="ARBA00023172"/>
    </source>
</evidence>
<evidence type="ECO:0000256" key="2">
    <source>
        <dbReference type="ARBA" id="ARBA00023125"/>
    </source>
</evidence>
<comment type="caution">
    <text evidence="5">The sequence shown here is derived from an EMBL/GenBank/DDBJ whole genome shotgun (WGS) entry which is preliminary data.</text>
</comment>
<dbReference type="Gene3D" id="1.10.443.10">
    <property type="entry name" value="Intergrase catalytic core"/>
    <property type="match status" value="1"/>
</dbReference>
<dbReference type="GO" id="GO:0006310">
    <property type="term" value="P:DNA recombination"/>
    <property type="evidence" value="ECO:0007669"/>
    <property type="project" value="UniProtKB-KW"/>
</dbReference>
<dbReference type="GO" id="GO:0015074">
    <property type="term" value="P:DNA integration"/>
    <property type="evidence" value="ECO:0007669"/>
    <property type="project" value="InterPro"/>
</dbReference>